<gene>
    <name evidence="3" type="ORF">KGMB02408_06630</name>
</gene>
<dbReference type="PANTHER" id="PTHR31987:SF1">
    <property type="entry name" value="GLUTAMINASE A"/>
    <property type="match status" value="1"/>
</dbReference>
<keyword evidence="4" id="KW-1185">Reference proteome</keyword>
<dbReference type="EMBL" id="BHWB01000002">
    <property type="protein sequence ID" value="GCB33718.1"/>
    <property type="molecule type" value="Genomic_DNA"/>
</dbReference>
<dbReference type="Gene3D" id="2.60.120.260">
    <property type="entry name" value="Galactose-binding domain-like"/>
    <property type="match status" value="1"/>
</dbReference>
<dbReference type="Pfam" id="PF16335">
    <property type="entry name" value="GtaA_6_Hairpin"/>
    <property type="match status" value="1"/>
</dbReference>
<organism evidence="3 4">
    <name type="scientific">Bacteroides faecalis</name>
    <dbReference type="NCBI Taxonomy" id="2447885"/>
    <lineage>
        <taxon>Bacteria</taxon>
        <taxon>Pseudomonadati</taxon>
        <taxon>Bacteroidota</taxon>
        <taxon>Bacteroidia</taxon>
        <taxon>Bacteroidales</taxon>
        <taxon>Bacteroidaceae</taxon>
        <taxon>Bacteroides</taxon>
    </lineage>
</organism>
<sequence length="559" mass="64492">MGGDSLRIQALAPLAGDSCGWTGKYSFLCPEDDWKKAEYNDTGWEEGRAAFGTEGLWYVTNTFWDVNNIFVRRNVKLDKEKLDDRKLYIRFLCDDIATIYLNGDEVVHSDYTDRIVGCRQLPDTIVEKLREGDNLLAAHCYDIANKALLDYGIYVENKEYKDIVTAQLTSVDIQATQTHYKFQCGEVELQLSFVSPALLQNSDFMGCPAGFISYQVISKNGQQHNVEILFDLDMEWMFDRVRIKESIKEGWKIIQGDSLYIAMKSEDDMQSAYKDGRIILSQKNMMRNGKDNGVLLLGYKEGEVLQYFGENLPCYWEKGKKMGIKDALRNMGNEYQSLQRKCNEVDSYYLHKLLLEESSIKADKMLPFYRNFMSTRRISVAPDGELLCYGNIVGRVRDAFGSYPYLLFYERIDWMKGLLKPVFDCCESGHWRKQFPPFDIGFFPIAIHQESVNDYAIEMASDMMMMTLAVVKAEKSFDYAERHWNAVSQWGNFLVNIVTKQQKITVEKQNDSVALKKVTVEQREVPVEQIPSANKEEVKSVLGLIAYQELLELQRRSDE</sequence>
<reference evidence="3 4" key="1">
    <citation type="submission" date="2018-10" db="EMBL/GenBank/DDBJ databases">
        <title>Draft Genome Sequence of Bacteroides sp. KCTC 15687.</title>
        <authorList>
            <person name="Yu S.Y."/>
            <person name="Kim J.S."/>
            <person name="Oh B.S."/>
            <person name="Park S.H."/>
            <person name="Kang S.W."/>
            <person name="Park J.E."/>
            <person name="Choi S.H."/>
            <person name="Han K.I."/>
            <person name="Lee K.C."/>
            <person name="Eom M.K."/>
            <person name="Suh M.K."/>
            <person name="Lee D.H."/>
            <person name="Yoon H."/>
            <person name="Kim B."/>
            <person name="Yang S.J."/>
            <person name="Lee J.S."/>
            <person name="Lee J.H."/>
        </authorList>
    </citation>
    <scope>NUCLEOTIDE SEQUENCE [LARGE SCALE GENOMIC DNA]</scope>
    <source>
        <strain evidence="3 4">KCTC 15687</strain>
    </source>
</reference>
<dbReference type="InterPro" id="IPR052743">
    <property type="entry name" value="Glutaminase_GtaA"/>
</dbReference>
<feature type="domain" description="Glutaminase A central" evidence="1">
    <location>
        <begin position="400"/>
        <end position="499"/>
    </location>
</feature>
<dbReference type="SUPFAM" id="SSF49785">
    <property type="entry name" value="Galactose-binding domain-like"/>
    <property type="match status" value="1"/>
</dbReference>
<protein>
    <recommendedName>
        <fullName evidence="5">Glutaminase</fullName>
    </recommendedName>
</protein>
<evidence type="ECO:0000259" key="2">
    <source>
        <dbReference type="Pfam" id="PF17168"/>
    </source>
</evidence>
<dbReference type="Proteomes" id="UP000288079">
    <property type="component" value="Unassembled WGS sequence"/>
</dbReference>
<name>A0A401LQ89_9BACE</name>
<evidence type="ECO:0008006" key="5">
    <source>
        <dbReference type="Google" id="ProtNLM"/>
    </source>
</evidence>
<dbReference type="PANTHER" id="PTHR31987">
    <property type="entry name" value="GLUTAMINASE A-RELATED"/>
    <property type="match status" value="1"/>
</dbReference>
<dbReference type="InterPro" id="IPR008979">
    <property type="entry name" value="Galactose-bd-like_sf"/>
</dbReference>
<feature type="domain" description="Glutaminase A N-terminal" evidence="2">
    <location>
        <begin position="176"/>
        <end position="240"/>
    </location>
</feature>
<evidence type="ECO:0000313" key="3">
    <source>
        <dbReference type="EMBL" id="GCB33718.1"/>
    </source>
</evidence>
<proteinExistence type="predicted"/>
<evidence type="ECO:0000259" key="1">
    <source>
        <dbReference type="Pfam" id="PF16335"/>
    </source>
</evidence>
<dbReference type="RefSeq" id="WP_125040034.1">
    <property type="nucleotide sequence ID" value="NZ_BHWB01000002.1"/>
</dbReference>
<dbReference type="AlphaFoldDB" id="A0A401LQ89"/>
<dbReference type="InterPro" id="IPR032514">
    <property type="entry name" value="GtaA_central"/>
</dbReference>
<dbReference type="Pfam" id="PF17168">
    <property type="entry name" value="DUF5127"/>
    <property type="match status" value="1"/>
</dbReference>
<dbReference type="InterPro" id="IPR033433">
    <property type="entry name" value="GtaA_N"/>
</dbReference>
<accession>A0A401LQ89</accession>
<comment type="caution">
    <text evidence="3">The sequence shown here is derived from an EMBL/GenBank/DDBJ whole genome shotgun (WGS) entry which is preliminary data.</text>
</comment>
<dbReference type="OrthoDB" id="1039751at2"/>
<evidence type="ECO:0000313" key="4">
    <source>
        <dbReference type="Proteomes" id="UP000288079"/>
    </source>
</evidence>